<protein>
    <submittedName>
        <fullName evidence="3">Uncharacterized protein</fullName>
    </submittedName>
</protein>
<reference evidence="3" key="1">
    <citation type="journal article" date="2014" name="Int. J. Syst. Evol. Microbiol.">
        <title>Complete genome sequence of Corynebacterium casei LMG S-19264T (=DSM 44701T), isolated from a smear-ripened cheese.</title>
        <authorList>
            <consortium name="US DOE Joint Genome Institute (JGI-PGF)"/>
            <person name="Walter F."/>
            <person name="Albersmeier A."/>
            <person name="Kalinowski J."/>
            <person name="Ruckert C."/>
        </authorList>
    </citation>
    <scope>NUCLEOTIDE SEQUENCE</scope>
    <source>
        <strain evidence="3">VKM Ac-1940</strain>
    </source>
</reference>
<organism evidence="3 4">
    <name type="scientific">Microbacterium dextranolyticum</name>
    <dbReference type="NCBI Taxonomy" id="36806"/>
    <lineage>
        <taxon>Bacteria</taxon>
        <taxon>Bacillati</taxon>
        <taxon>Actinomycetota</taxon>
        <taxon>Actinomycetes</taxon>
        <taxon>Micrococcales</taxon>
        <taxon>Microbacteriaceae</taxon>
        <taxon>Microbacterium</taxon>
    </lineage>
</organism>
<dbReference type="Proteomes" id="UP001142291">
    <property type="component" value="Unassembled WGS sequence"/>
</dbReference>
<evidence type="ECO:0000256" key="1">
    <source>
        <dbReference type="SAM" id="MobiDB-lite"/>
    </source>
</evidence>
<comment type="caution">
    <text evidence="3">The sequence shown here is derived from an EMBL/GenBank/DDBJ whole genome shotgun (WGS) entry which is preliminary data.</text>
</comment>
<feature type="transmembrane region" description="Helical" evidence="2">
    <location>
        <begin position="31"/>
        <end position="49"/>
    </location>
</feature>
<dbReference type="EMBL" id="BSER01000008">
    <property type="protein sequence ID" value="GLJ95273.1"/>
    <property type="molecule type" value="Genomic_DNA"/>
</dbReference>
<evidence type="ECO:0000313" key="4">
    <source>
        <dbReference type="Proteomes" id="UP001142291"/>
    </source>
</evidence>
<keyword evidence="4" id="KW-1185">Reference proteome</keyword>
<name>A0A9W6HLK3_9MICO</name>
<evidence type="ECO:0000256" key="2">
    <source>
        <dbReference type="SAM" id="Phobius"/>
    </source>
</evidence>
<dbReference type="AlphaFoldDB" id="A0A9W6HLK3"/>
<keyword evidence="2" id="KW-0812">Transmembrane</keyword>
<gene>
    <name evidence="3" type="ORF">GCM10017591_13350</name>
</gene>
<proteinExistence type="predicted"/>
<accession>A0A9W6HLK3</accession>
<keyword evidence="2" id="KW-0472">Membrane</keyword>
<sequence length="71" mass="7669">MIKPFEVVVAALAVVTFIANAVLLGSTPLNYVCWAIAIVALIPGCVRWMRARGGKRRPQPSGDTVDPFTSR</sequence>
<reference evidence="3" key="2">
    <citation type="submission" date="2023-01" db="EMBL/GenBank/DDBJ databases">
        <authorList>
            <person name="Sun Q."/>
            <person name="Evtushenko L."/>
        </authorList>
    </citation>
    <scope>NUCLEOTIDE SEQUENCE</scope>
    <source>
        <strain evidence="3">VKM Ac-1940</strain>
    </source>
</reference>
<keyword evidence="2" id="KW-1133">Transmembrane helix</keyword>
<feature type="region of interest" description="Disordered" evidence="1">
    <location>
        <begin position="52"/>
        <end position="71"/>
    </location>
</feature>
<evidence type="ECO:0000313" key="3">
    <source>
        <dbReference type="EMBL" id="GLJ95273.1"/>
    </source>
</evidence>